<protein>
    <submittedName>
        <fullName evidence="2">Uncharacterized protein</fullName>
    </submittedName>
</protein>
<dbReference type="EMBL" id="JAUYZG010000020">
    <property type="protein sequence ID" value="KAK2876116.1"/>
    <property type="molecule type" value="Genomic_DNA"/>
</dbReference>
<reference evidence="2" key="1">
    <citation type="submission" date="2023-08" db="EMBL/GenBank/DDBJ databases">
        <title>Chromosome-level Genome Assembly of mud carp (Cirrhinus molitorella).</title>
        <authorList>
            <person name="Liu H."/>
        </authorList>
    </citation>
    <scope>NUCLEOTIDE SEQUENCE</scope>
    <source>
        <strain evidence="2">Prfri</strain>
        <tissue evidence="2">Muscle</tissue>
    </source>
</reference>
<accession>A0AA88PBG5</accession>
<feature type="compositionally biased region" description="Basic and acidic residues" evidence="1">
    <location>
        <begin position="84"/>
        <end position="94"/>
    </location>
</feature>
<feature type="region of interest" description="Disordered" evidence="1">
    <location>
        <begin position="1"/>
        <end position="25"/>
    </location>
</feature>
<keyword evidence="3" id="KW-1185">Reference proteome</keyword>
<dbReference type="AlphaFoldDB" id="A0AA88PBG5"/>
<sequence length="103" mass="11984">MGILIRREKKETAAQRQRRRKHFWQGEFPESESRGWLRCMAAQNAPQEVSASLQKHRREGERWLLCRLRPDGGALMPQMSPEWRAGDKECEEGKCSNGETTIT</sequence>
<evidence type="ECO:0000313" key="3">
    <source>
        <dbReference type="Proteomes" id="UP001187343"/>
    </source>
</evidence>
<feature type="compositionally biased region" description="Basic and acidic residues" evidence="1">
    <location>
        <begin position="1"/>
        <end position="13"/>
    </location>
</feature>
<proteinExistence type="predicted"/>
<organism evidence="2 3">
    <name type="scientific">Cirrhinus molitorella</name>
    <name type="common">mud carp</name>
    <dbReference type="NCBI Taxonomy" id="172907"/>
    <lineage>
        <taxon>Eukaryota</taxon>
        <taxon>Metazoa</taxon>
        <taxon>Chordata</taxon>
        <taxon>Craniata</taxon>
        <taxon>Vertebrata</taxon>
        <taxon>Euteleostomi</taxon>
        <taxon>Actinopterygii</taxon>
        <taxon>Neopterygii</taxon>
        <taxon>Teleostei</taxon>
        <taxon>Ostariophysi</taxon>
        <taxon>Cypriniformes</taxon>
        <taxon>Cyprinidae</taxon>
        <taxon>Labeoninae</taxon>
        <taxon>Labeonini</taxon>
        <taxon>Cirrhinus</taxon>
    </lineage>
</organism>
<feature type="region of interest" description="Disordered" evidence="1">
    <location>
        <begin position="75"/>
        <end position="103"/>
    </location>
</feature>
<name>A0AA88PBG5_9TELE</name>
<dbReference type="Proteomes" id="UP001187343">
    <property type="component" value="Unassembled WGS sequence"/>
</dbReference>
<evidence type="ECO:0000313" key="2">
    <source>
        <dbReference type="EMBL" id="KAK2876116.1"/>
    </source>
</evidence>
<evidence type="ECO:0000256" key="1">
    <source>
        <dbReference type="SAM" id="MobiDB-lite"/>
    </source>
</evidence>
<gene>
    <name evidence="2" type="ORF">Q8A67_020212</name>
</gene>
<comment type="caution">
    <text evidence="2">The sequence shown here is derived from an EMBL/GenBank/DDBJ whole genome shotgun (WGS) entry which is preliminary data.</text>
</comment>